<dbReference type="InterPro" id="IPR008984">
    <property type="entry name" value="SMAD_FHA_dom_sf"/>
</dbReference>
<dbReference type="Pfam" id="PF16770">
    <property type="entry name" value="RTT107_BRCT_5"/>
    <property type="match status" value="1"/>
</dbReference>
<feature type="compositionally biased region" description="Basic and acidic residues" evidence="14">
    <location>
        <begin position="722"/>
        <end position="738"/>
    </location>
</feature>
<reference evidence="17" key="1">
    <citation type="journal article" date="2023" name="Science">
        <title>Genome structures resolve the early diversification of teleost fishes.</title>
        <authorList>
            <person name="Parey E."/>
            <person name="Louis A."/>
            <person name="Montfort J."/>
            <person name="Bouchez O."/>
            <person name="Roques C."/>
            <person name="Iampietro C."/>
            <person name="Lluch J."/>
            <person name="Castinel A."/>
            <person name="Donnadieu C."/>
            <person name="Desvignes T."/>
            <person name="Floi Bucao C."/>
            <person name="Jouanno E."/>
            <person name="Wen M."/>
            <person name="Mejri S."/>
            <person name="Dirks R."/>
            <person name="Jansen H."/>
            <person name="Henkel C."/>
            <person name="Chen W.J."/>
            <person name="Zahm M."/>
            <person name="Cabau C."/>
            <person name="Klopp C."/>
            <person name="Thompson A.W."/>
            <person name="Robinson-Rechavi M."/>
            <person name="Braasch I."/>
            <person name="Lecointre G."/>
            <person name="Bobe J."/>
            <person name="Postlethwait J.H."/>
            <person name="Berthelot C."/>
            <person name="Roest Crollius H."/>
            <person name="Guiguen Y."/>
        </authorList>
    </citation>
    <scope>NUCLEOTIDE SEQUENCE</scope>
    <source>
        <strain evidence="17">WJC10195</strain>
    </source>
</reference>
<organism evidence="17 18">
    <name type="scientific">Synaphobranchus kaupii</name>
    <name type="common">Kaup's arrowtooth eel</name>
    <dbReference type="NCBI Taxonomy" id="118154"/>
    <lineage>
        <taxon>Eukaryota</taxon>
        <taxon>Metazoa</taxon>
        <taxon>Chordata</taxon>
        <taxon>Craniata</taxon>
        <taxon>Vertebrata</taxon>
        <taxon>Euteleostomi</taxon>
        <taxon>Actinopterygii</taxon>
        <taxon>Neopterygii</taxon>
        <taxon>Teleostei</taxon>
        <taxon>Anguilliformes</taxon>
        <taxon>Synaphobranchidae</taxon>
        <taxon>Synaphobranchus</taxon>
    </lineage>
</organism>
<feature type="domain" description="BRCT" evidence="16">
    <location>
        <begin position="957"/>
        <end position="1039"/>
    </location>
</feature>
<evidence type="ECO:0000259" key="15">
    <source>
        <dbReference type="PROSITE" id="PS50006"/>
    </source>
</evidence>
<keyword evidence="18" id="KW-1185">Reference proteome</keyword>
<dbReference type="OrthoDB" id="342264at2759"/>
<dbReference type="PROSITE" id="PS50172">
    <property type="entry name" value="BRCT"/>
    <property type="match status" value="2"/>
</dbReference>
<dbReference type="CDD" id="cd18441">
    <property type="entry name" value="BRCT_MDC1_rpt2"/>
    <property type="match status" value="1"/>
</dbReference>
<feature type="domain" description="BRCT" evidence="16">
    <location>
        <begin position="858"/>
        <end position="936"/>
    </location>
</feature>
<evidence type="ECO:0000256" key="4">
    <source>
        <dbReference type="ARBA" id="ARBA00022454"/>
    </source>
</evidence>
<dbReference type="InterPro" id="IPR000253">
    <property type="entry name" value="FHA_dom"/>
</dbReference>
<dbReference type="EMBL" id="JAINUF010000007">
    <property type="protein sequence ID" value="KAJ8354930.1"/>
    <property type="molecule type" value="Genomic_DNA"/>
</dbReference>
<feature type="compositionally biased region" description="Polar residues" evidence="14">
    <location>
        <begin position="224"/>
        <end position="235"/>
    </location>
</feature>
<accession>A0A9Q1IU69</accession>
<feature type="compositionally biased region" description="Acidic residues" evidence="14">
    <location>
        <begin position="368"/>
        <end position="377"/>
    </location>
</feature>
<feature type="compositionally biased region" description="Acidic residues" evidence="14">
    <location>
        <begin position="507"/>
        <end position="518"/>
    </location>
</feature>
<keyword evidence="11" id="KW-0234">DNA repair</keyword>
<dbReference type="CDD" id="cd22665">
    <property type="entry name" value="FHA_MDC1"/>
    <property type="match status" value="1"/>
</dbReference>
<keyword evidence="5" id="KW-1017">Isopeptide bond</keyword>
<keyword evidence="13" id="KW-0131">Cell cycle</keyword>
<dbReference type="Gene3D" id="2.60.200.20">
    <property type="match status" value="1"/>
</dbReference>
<keyword evidence="12" id="KW-0539">Nucleus</keyword>
<dbReference type="PROSITE" id="PS50006">
    <property type="entry name" value="FHA_DOMAIN"/>
    <property type="match status" value="1"/>
</dbReference>
<evidence type="ECO:0000313" key="17">
    <source>
        <dbReference type="EMBL" id="KAJ8354930.1"/>
    </source>
</evidence>
<evidence type="ECO:0000256" key="6">
    <source>
        <dbReference type="ARBA" id="ARBA00022553"/>
    </source>
</evidence>
<keyword evidence="4" id="KW-0158">Chromosome</keyword>
<name>A0A9Q1IU69_SYNKA</name>
<feature type="domain" description="FHA" evidence="15">
    <location>
        <begin position="77"/>
        <end position="138"/>
    </location>
</feature>
<dbReference type="SMART" id="SM00240">
    <property type="entry name" value="FHA"/>
    <property type="match status" value="1"/>
</dbReference>
<dbReference type="PANTHER" id="PTHR23196">
    <property type="entry name" value="PAX TRANSCRIPTION ACTIVATION DOMAIN INTERACTING PROTEIN"/>
    <property type="match status" value="1"/>
</dbReference>
<feature type="region of interest" description="Disordered" evidence="14">
    <location>
        <begin position="672"/>
        <end position="853"/>
    </location>
</feature>
<protein>
    <recommendedName>
        <fullName evidence="3">Mediator of DNA damage checkpoint protein 1</fullName>
    </recommendedName>
</protein>
<keyword evidence="7" id="KW-0677">Repeat</keyword>
<dbReference type="InterPro" id="IPR036420">
    <property type="entry name" value="BRCT_dom_sf"/>
</dbReference>
<keyword evidence="9" id="KW-0832">Ubl conjugation</keyword>
<dbReference type="Pfam" id="PF16589">
    <property type="entry name" value="BRCT_2"/>
    <property type="match status" value="1"/>
</dbReference>
<feature type="region of interest" description="Disordered" evidence="14">
    <location>
        <begin position="217"/>
        <end position="634"/>
    </location>
</feature>
<feature type="compositionally biased region" description="Basic and acidic residues" evidence="14">
    <location>
        <begin position="312"/>
        <end position="322"/>
    </location>
</feature>
<evidence type="ECO:0000256" key="1">
    <source>
        <dbReference type="ARBA" id="ARBA00004123"/>
    </source>
</evidence>
<feature type="region of interest" description="Disordered" evidence="14">
    <location>
        <begin position="1047"/>
        <end position="1066"/>
    </location>
</feature>
<evidence type="ECO:0000313" key="18">
    <source>
        <dbReference type="Proteomes" id="UP001152622"/>
    </source>
</evidence>
<feature type="compositionally biased region" description="Basic and acidic residues" evidence="14">
    <location>
        <begin position="755"/>
        <end position="785"/>
    </location>
</feature>
<dbReference type="AlphaFoldDB" id="A0A9Q1IU69"/>
<gene>
    <name evidence="17" type="ORF">SKAU_G00224970</name>
</gene>
<dbReference type="InterPro" id="IPR051579">
    <property type="entry name" value="DDR_Transcriptional_Reg"/>
</dbReference>
<feature type="compositionally biased region" description="Acidic residues" evidence="14">
    <location>
        <begin position="600"/>
        <end position="610"/>
    </location>
</feature>
<dbReference type="SUPFAM" id="SSF49879">
    <property type="entry name" value="SMAD/FHA domain"/>
    <property type="match status" value="1"/>
</dbReference>
<dbReference type="CDD" id="cd17744">
    <property type="entry name" value="BRCT_MDC1_rpt1"/>
    <property type="match status" value="1"/>
</dbReference>
<evidence type="ECO:0000256" key="14">
    <source>
        <dbReference type="SAM" id="MobiDB-lite"/>
    </source>
</evidence>
<evidence type="ECO:0000256" key="13">
    <source>
        <dbReference type="ARBA" id="ARBA00023306"/>
    </source>
</evidence>
<dbReference type="GO" id="GO:0005694">
    <property type="term" value="C:chromosome"/>
    <property type="evidence" value="ECO:0007669"/>
    <property type="project" value="UniProtKB-SubCell"/>
</dbReference>
<keyword evidence="6" id="KW-0597">Phosphoprotein</keyword>
<feature type="compositionally biased region" description="Acidic residues" evidence="14">
    <location>
        <begin position="441"/>
        <end position="451"/>
    </location>
</feature>
<feature type="compositionally biased region" description="Acidic residues" evidence="14">
    <location>
        <begin position="536"/>
        <end position="546"/>
    </location>
</feature>
<dbReference type="Proteomes" id="UP001152622">
    <property type="component" value="Chromosome 7"/>
</dbReference>
<feature type="compositionally biased region" description="Basic and acidic residues" evidence="14">
    <location>
        <begin position="687"/>
        <end position="698"/>
    </location>
</feature>
<comment type="caution">
    <text evidence="17">The sequence shown here is derived from an EMBL/GenBank/DDBJ whole genome shotgun (WGS) entry which is preliminary data.</text>
</comment>
<keyword evidence="10" id="KW-0007">Acetylation</keyword>
<dbReference type="InterPro" id="IPR001357">
    <property type="entry name" value="BRCT_dom"/>
</dbReference>
<sequence length="1066" mass="114544">MSAEEEEERLYEDRLDGLALARRMDETQELEDRFLEEEDEVIEERDSGKEREPLAKLRVFSNEHFPETEFPLYLGENVLGRDPASCSLPLSARSVSKRHAVISLSVPRDNGHRDDGEMVALLWDLDSMNGTRKGRLRLIPHVRYALGQGDTVVIADLPCQYVLVSEGGARGNMSAPAKTETGRGGRGRLRRIARGCISDSDSEGEISVNREKRAKFFDSPGDSRLSSSTFLTPTSRVVPDSEEESSITPSSSVRLDRSKTSKTPTHVSESDPDMEEEEEEASRHRSGTDPHVDSTPNKGNVEPPSPVGPSKNEADFKIHDSESDTDAEGEGPAGNVPGSAGDKVTSPPDAGRSPGPVARSEEFHLDSDTDVEDEADMASESAPVRDRNAEPPPAAPAAQPLQFHLDSDTDTEDHVEDPSGSSTGPPKTVAVKPQELHYDSDTDAEDTDVEPEPPAAARGLEILSDSGSDTEEDVTPPRAPAAVAPQSGSQKATPSPVPAVAAACQETDSDTDLEESDSAEPRPPAKSGVVPRDFNLDSDTDVEEEGERGSAEHVEAPSSSTPRGSALQEEDLETQAFISTSDPFRRPSIPPPLKPKPLDDSQEDSEDEDLVIAPTQCFVSEGQKSSPAGDPVLDATQLFPLDRYPAEDLEDQSTQAFSFQLGLSLCKADQTTEVVGTSAKVEPSKSSSRDRGQKRGLEVEGEEVSGSFKVPRGRSHRGGKGAGEEVDRGVHDEGKETEPSSPLSRARAPTKHGKKEQQKEGEDAKDLSVQKTERRKQTLALKKEEAEEEDKRDEVQNEEAVSAPSSEEQDVPRTPTGRKGQKRTAPSESPSAAKTPRRSMACSPSPGAGGRSKAVAQAHKVLFTGVTDSAGEAVVARLGGSIATGVNDMTHLVTDKVRRTVKFLCAVARGVPIVTTDWLEKSGRRGSFLSPSEFLVKDAEQEKKFSFCLEQSLCTANTQPLLQGYEIHVTRSVKPEPAQMKDIISSSGARYLPKMPSVLKPQTVVVACAEDASLCTPALSASIPVVSAEFLLTGILQQRADRVAHALSGPGFEPGAKGGAKGKRKK</sequence>
<dbReference type="GO" id="GO:0005634">
    <property type="term" value="C:nucleus"/>
    <property type="evidence" value="ECO:0007669"/>
    <property type="project" value="UniProtKB-SubCell"/>
</dbReference>
<evidence type="ECO:0000256" key="5">
    <source>
        <dbReference type="ARBA" id="ARBA00022499"/>
    </source>
</evidence>
<dbReference type="PANTHER" id="PTHR23196:SF34">
    <property type="entry name" value="MEDIATOR OF DNA DAMAGE CHECKPOINT PROTEIN 1"/>
    <property type="match status" value="1"/>
</dbReference>
<dbReference type="GO" id="GO:0006281">
    <property type="term" value="P:DNA repair"/>
    <property type="evidence" value="ECO:0007669"/>
    <property type="project" value="UniProtKB-KW"/>
</dbReference>
<dbReference type="Pfam" id="PF00498">
    <property type="entry name" value="FHA"/>
    <property type="match status" value="1"/>
</dbReference>
<comment type="subcellular location">
    <subcellularLocation>
        <location evidence="2">Chromosome</location>
    </subcellularLocation>
    <subcellularLocation>
        <location evidence="1">Nucleus</location>
    </subcellularLocation>
</comment>
<keyword evidence="8" id="KW-0227">DNA damage</keyword>
<dbReference type="SUPFAM" id="SSF52113">
    <property type="entry name" value="BRCT domain"/>
    <property type="match status" value="2"/>
</dbReference>
<dbReference type="Gene3D" id="3.40.50.10190">
    <property type="entry name" value="BRCT domain"/>
    <property type="match status" value="2"/>
</dbReference>
<feature type="compositionally biased region" description="Basic and acidic residues" evidence="14">
    <location>
        <begin position="281"/>
        <end position="292"/>
    </location>
</feature>
<feature type="compositionally biased region" description="Acidic residues" evidence="14">
    <location>
        <begin position="270"/>
        <end position="280"/>
    </location>
</feature>
<evidence type="ECO:0000256" key="2">
    <source>
        <dbReference type="ARBA" id="ARBA00004286"/>
    </source>
</evidence>
<evidence type="ECO:0000256" key="10">
    <source>
        <dbReference type="ARBA" id="ARBA00022990"/>
    </source>
</evidence>
<proteinExistence type="predicted"/>
<evidence type="ECO:0000256" key="7">
    <source>
        <dbReference type="ARBA" id="ARBA00022737"/>
    </source>
</evidence>
<evidence type="ECO:0000256" key="9">
    <source>
        <dbReference type="ARBA" id="ARBA00022843"/>
    </source>
</evidence>
<dbReference type="SMART" id="SM00292">
    <property type="entry name" value="BRCT"/>
    <property type="match status" value="2"/>
</dbReference>
<evidence type="ECO:0000256" key="11">
    <source>
        <dbReference type="ARBA" id="ARBA00023204"/>
    </source>
</evidence>
<evidence type="ECO:0000259" key="16">
    <source>
        <dbReference type="PROSITE" id="PS50172"/>
    </source>
</evidence>
<evidence type="ECO:0000256" key="12">
    <source>
        <dbReference type="ARBA" id="ARBA00023242"/>
    </source>
</evidence>
<evidence type="ECO:0000256" key="8">
    <source>
        <dbReference type="ARBA" id="ARBA00022763"/>
    </source>
</evidence>
<evidence type="ECO:0000256" key="3">
    <source>
        <dbReference type="ARBA" id="ARBA00015014"/>
    </source>
</evidence>